<protein>
    <submittedName>
        <fullName evidence="1">Uncharacterized protein</fullName>
    </submittedName>
</protein>
<name>A0A9X3XN74_9CLOT</name>
<gene>
    <name evidence="1" type="ORF">NE398_14485</name>
</gene>
<sequence>MVASIDINKHCSLNKSIRNLFYKKQNINNSIFYTEEEKKELTREIEKDIYDTWKKIRYSFDNNGK</sequence>
<dbReference type="Proteomes" id="UP001141183">
    <property type="component" value="Unassembled WGS sequence"/>
</dbReference>
<comment type="caution">
    <text evidence="1">The sequence shown here is derived from an EMBL/GenBank/DDBJ whole genome shotgun (WGS) entry which is preliminary data.</text>
</comment>
<dbReference type="RefSeq" id="WP_008677058.1">
    <property type="nucleotide sequence ID" value="NZ_BAAACM010000019.1"/>
</dbReference>
<dbReference type="AlphaFoldDB" id="A0A9X3XN74"/>
<evidence type="ECO:0000313" key="2">
    <source>
        <dbReference type="Proteomes" id="UP001141183"/>
    </source>
</evidence>
<dbReference type="GeneID" id="93044724"/>
<evidence type="ECO:0000313" key="1">
    <source>
        <dbReference type="EMBL" id="MDC4241361.1"/>
    </source>
</evidence>
<keyword evidence="2" id="KW-1185">Reference proteome</keyword>
<organism evidence="1 2">
    <name type="scientific">Clostridium tertium</name>
    <dbReference type="NCBI Taxonomy" id="1559"/>
    <lineage>
        <taxon>Bacteria</taxon>
        <taxon>Bacillati</taxon>
        <taxon>Bacillota</taxon>
        <taxon>Clostridia</taxon>
        <taxon>Eubacteriales</taxon>
        <taxon>Clostridiaceae</taxon>
        <taxon>Clostridium</taxon>
    </lineage>
</organism>
<proteinExistence type="predicted"/>
<accession>A0A9X3XN74</accession>
<dbReference type="EMBL" id="JAMRYU010000015">
    <property type="protein sequence ID" value="MDC4241361.1"/>
    <property type="molecule type" value="Genomic_DNA"/>
</dbReference>
<reference evidence="1" key="1">
    <citation type="submission" date="2022-05" db="EMBL/GenBank/DDBJ databases">
        <title>Draft genome sequence of Clostridium tertium strain CP3 isolated from Peru.</title>
        <authorList>
            <person name="Hurtado R."/>
            <person name="Lima L."/>
            <person name="Sousa T."/>
            <person name="Jaiswal A.K."/>
            <person name="Tiwari S."/>
            <person name="Maturrano L."/>
            <person name="Brenig B."/>
            <person name="Azevedo V."/>
        </authorList>
    </citation>
    <scope>NUCLEOTIDE SEQUENCE</scope>
    <source>
        <strain evidence="1">CP3</strain>
    </source>
</reference>